<dbReference type="InterPro" id="IPR000515">
    <property type="entry name" value="MetI-like"/>
</dbReference>
<protein>
    <submittedName>
        <fullName evidence="9">ABC-type nitrate/sulfonate/bicarbonate transport system, permease component</fullName>
    </submittedName>
</protein>
<evidence type="ECO:0000313" key="9">
    <source>
        <dbReference type="EMBL" id="CQR74780.1"/>
    </source>
</evidence>
<feature type="transmembrane region" description="Helical" evidence="7">
    <location>
        <begin position="94"/>
        <end position="116"/>
    </location>
</feature>
<feature type="domain" description="ABC transmembrane type-1" evidence="8">
    <location>
        <begin position="55"/>
        <end position="235"/>
    </location>
</feature>
<evidence type="ECO:0000256" key="3">
    <source>
        <dbReference type="ARBA" id="ARBA00022475"/>
    </source>
</evidence>
<dbReference type="RefSeq" id="WP_021166611.1">
    <property type="nucleotide sequence ID" value="NZ_CTRP01000015.1"/>
</dbReference>
<dbReference type="CDD" id="cd06261">
    <property type="entry name" value="TM_PBP2"/>
    <property type="match status" value="1"/>
</dbReference>
<keyword evidence="3" id="KW-1003">Cell membrane</keyword>
<evidence type="ECO:0000313" key="10">
    <source>
        <dbReference type="Proteomes" id="UP000049855"/>
    </source>
</evidence>
<accession>A0A0U1L542</accession>
<dbReference type="SUPFAM" id="SSF161098">
    <property type="entry name" value="MetI-like"/>
    <property type="match status" value="1"/>
</dbReference>
<keyword evidence="2 7" id="KW-0813">Transport</keyword>
<keyword evidence="10" id="KW-1185">Reference proteome</keyword>
<evidence type="ECO:0000259" key="8">
    <source>
        <dbReference type="PROSITE" id="PS50928"/>
    </source>
</evidence>
<feature type="transmembrane region" description="Helical" evidence="7">
    <location>
        <begin position="165"/>
        <end position="197"/>
    </location>
</feature>
<feature type="transmembrane region" description="Helical" evidence="7">
    <location>
        <begin position="217"/>
        <end position="238"/>
    </location>
</feature>
<dbReference type="PROSITE" id="PS50928">
    <property type="entry name" value="ABC_TM1"/>
    <property type="match status" value="1"/>
</dbReference>
<feature type="transmembrane region" description="Helical" evidence="7">
    <location>
        <begin position="122"/>
        <end position="144"/>
    </location>
</feature>
<evidence type="ECO:0000256" key="1">
    <source>
        <dbReference type="ARBA" id="ARBA00004651"/>
    </source>
</evidence>
<dbReference type="PANTHER" id="PTHR30151">
    <property type="entry name" value="ALKANE SULFONATE ABC TRANSPORTER-RELATED, MEMBRANE SUBUNIT"/>
    <property type="match status" value="1"/>
</dbReference>
<proteinExistence type="inferred from homology"/>
<evidence type="ECO:0000256" key="4">
    <source>
        <dbReference type="ARBA" id="ARBA00022692"/>
    </source>
</evidence>
<dbReference type="GO" id="GO:0055085">
    <property type="term" value="P:transmembrane transport"/>
    <property type="evidence" value="ECO:0007669"/>
    <property type="project" value="InterPro"/>
</dbReference>
<dbReference type="Pfam" id="PF00528">
    <property type="entry name" value="BPD_transp_1"/>
    <property type="match status" value="1"/>
</dbReference>
<dbReference type="EMBL" id="CTRP01000015">
    <property type="protein sequence ID" value="CQR74780.1"/>
    <property type="molecule type" value="Genomic_DNA"/>
</dbReference>
<keyword evidence="4 7" id="KW-0812">Transmembrane</keyword>
<feature type="transmembrane region" description="Helical" evidence="7">
    <location>
        <begin position="61"/>
        <end position="82"/>
    </location>
</feature>
<gene>
    <name evidence="9" type="ORF">SpAn4DRAFT_4137</name>
</gene>
<reference evidence="10" key="1">
    <citation type="submission" date="2015-03" db="EMBL/GenBank/DDBJ databases">
        <authorList>
            <person name="Nijsse Bart"/>
        </authorList>
    </citation>
    <scope>NUCLEOTIDE SEQUENCE [LARGE SCALE GENOMIC DNA]</scope>
</reference>
<sequence>MSQTSRDRLLLGIAALLLWQLSTAWLKLLDPQLFPQPLQVLRLLVEDRQVFLKSLLSSFTLLFWGYTLAALLAIPLGLMVGWNRRLRLAIEPAANVLGPIPPIVYIPYAIAILPTFTQSSIFIIFIGAFWPLFMNTVAGVEALEKGIVDSAKTIGVSKKSMLTKILLPGAMPHIVSGGAISMVLAFILLTAAEMIGATSGLGWYVKYFSDFADYPRVVAGIIVIGAVVLTIMTLYHRLTSYLLRWRK</sequence>
<dbReference type="AlphaFoldDB" id="A0A0U1L542"/>
<dbReference type="Proteomes" id="UP000049855">
    <property type="component" value="Unassembled WGS sequence"/>
</dbReference>
<evidence type="ECO:0000256" key="2">
    <source>
        <dbReference type="ARBA" id="ARBA00022448"/>
    </source>
</evidence>
<comment type="similarity">
    <text evidence="7">Belongs to the binding-protein-dependent transport system permease family.</text>
</comment>
<comment type="subcellular location">
    <subcellularLocation>
        <location evidence="1 7">Cell membrane</location>
        <topology evidence="1 7">Multi-pass membrane protein</topology>
    </subcellularLocation>
</comment>
<keyword evidence="5 7" id="KW-1133">Transmembrane helix</keyword>
<evidence type="ECO:0000256" key="5">
    <source>
        <dbReference type="ARBA" id="ARBA00022989"/>
    </source>
</evidence>
<dbReference type="PANTHER" id="PTHR30151:SF0">
    <property type="entry name" value="ABC TRANSPORTER PERMEASE PROTEIN MJ0413-RELATED"/>
    <property type="match status" value="1"/>
</dbReference>
<organism evidence="9 10">
    <name type="scientific">Sporomusa ovata</name>
    <dbReference type="NCBI Taxonomy" id="2378"/>
    <lineage>
        <taxon>Bacteria</taxon>
        <taxon>Bacillati</taxon>
        <taxon>Bacillota</taxon>
        <taxon>Negativicutes</taxon>
        <taxon>Selenomonadales</taxon>
        <taxon>Sporomusaceae</taxon>
        <taxon>Sporomusa</taxon>
    </lineage>
</organism>
<name>A0A0U1L542_9FIRM</name>
<dbReference type="GO" id="GO:0005886">
    <property type="term" value="C:plasma membrane"/>
    <property type="evidence" value="ECO:0007669"/>
    <property type="project" value="UniProtKB-SubCell"/>
</dbReference>
<dbReference type="InterPro" id="IPR035906">
    <property type="entry name" value="MetI-like_sf"/>
</dbReference>
<evidence type="ECO:0000256" key="7">
    <source>
        <dbReference type="RuleBase" id="RU363032"/>
    </source>
</evidence>
<keyword evidence="6 7" id="KW-0472">Membrane</keyword>
<dbReference type="Gene3D" id="1.10.3720.10">
    <property type="entry name" value="MetI-like"/>
    <property type="match status" value="1"/>
</dbReference>
<evidence type="ECO:0000256" key="6">
    <source>
        <dbReference type="ARBA" id="ARBA00023136"/>
    </source>
</evidence>